<name>A0A0N0IUI1_CHRID</name>
<dbReference type="AlphaFoldDB" id="A0A0N0IUI1"/>
<reference evidence="1 2" key="1">
    <citation type="journal article" date="2015" name="Genom Data">
        <title>Draft genome sequence of a multidrug-resistant Chryseobacterium indologenes isolate from Malaysia.</title>
        <authorList>
            <person name="Yu C.Y."/>
            <person name="Ang G.Y."/>
            <person name="Cheng H.J."/>
            <person name="Cheong Y.M."/>
            <person name="Yin W.F."/>
            <person name="Chan K.G."/>
        </authorList>
    </citation>
    <scope>NUCLEOTIDE SEQUENCE [LARGE SCALE GENOMIC DNA]</scope>
    <source>
        <strain evidence="1 2">CI_885</strain>
    </source>
</reference>
<evidence type="ECO:0000313" key="1">
    <source>
        <dbReference type="EMBL" id="KPE49661.1"/>
    </source>
</evidence>
<gene>
    <name evidence="1" type="ORF">AOB46_18155</name>
</gene>
<comment type="caution">
    <text evidence="1">The sequence shown here is derived from an EMBL/GenBank/DDBJ whole genome shotgun (WGS) entry which is preliminary data.</text>
</comment>
<reference evidence="2" key="2">
    <citation type="submission" date="2015-09" db="EMBL/GenBank/DDBJ databases">
        <title>Draft genome sequence of a multidrug-resistant Chryseobacterium indologenes isolate from Malaysia.</title>
        <authorList>
            <person name="Yu C.Y."/>
            <person name="Ang G.Y."/>
            <person name="Chan K.-G."/>
        </authorList>
    </citation>
    <scope>NUCLEOTIDE SEQUENCE [LARGE SCALE GENOMIC DNA]</scope>
    <source>
        <strain evidence="2">CI_885</strain>
    </source>
</reference>
<dbReference type="EMBL" id="LJOD01000015">
    <property type="protein sequence ID" value="KPE49661.1"/>
    <property type="molecule type" value="Genomic_DNA"/>
</dbReference>
<accession>A0A0N0IUI1</accession>
<dbReference type="Proteomes" id="UP000037953">
    <property type="component" value="Unassembled WGS sequence"/>
</dbReference>
<sequence length="61" mass="6969">MNTESFNEDALSSLIPSKVRIGSSLWLVRLFSAKECFIFFLFSLGRLEKTVKFFGFPETVS</sequence>
<proteinExistence type="predicted"/>
<protein>
    <submittedName>
        <fullName evidence="1">Uncharacterized protein</fullName>
    </submittedName>
</protein>
<organism evidence="1 2">
    <name type="scientific">Chryseobacterium indologenes</name>
    <name type="common">Flavobacterium indologenes</name>
    <dbReference type="NCBI Taxonomy" id="253"/>
    <lineage>
        <taxon>Bacteria</taxon>
        <taxon>Pseudomonadati</taxon>
        <taxon>Bacteroidota</taxon>
        <taxon>Flavobacteriia</taxon>
        <taxon>Flavobacteriales</taxon>
        <taxon>Weeksellaceae</taxon>
        <taxon>Chryseobacterium group</taxon>
        <taxon>Chryseobacterium</taxon>
    </lineage>
</organism>
<dbReference type="PATRIC" id="fig|253.9.peg.1583"/>
<evidence type="ECO:0000313" key="2">
    <source>
        <dbReference type="Proteomes" id="UP000037953"/>
    </source>
</evidence>